<keyword evidence="2" id="KW-1185">Reference proteome</keyword>
<evidence type="ECO:0008006" key="3">
    <source>
        <dbReference type="Google" id="ProtNLM"/>
    </source>
</evidence>
<dbReference type="Proteomes" id="UP000231843">
    <property type="component" value="Unassembled WGS sequence"/>
</dbReference>
<gene>
    <name evidence="1" type="ORF">CH365_19075</name>
</gene>
<dbReference type="RefSeq" id="WP_100770135.1">
    <property type="nucleotide sequence ID" value="NZ_NPEA01000013.1"/>
</dbReference>
<dbReference type="OrthoDB" id="345240at2"/>
<accession>A0A2M9ZTL3</accession>
<evidence type="ECO:0000313" key="2">
    <source>
        <dbReference type="Proteomes" id="UP000231843"/>
    </source>
</evidence>
<dbReference type="AlphaFoldDB" id="A0A2M9ZTL3"/>
<protein>
    <recommendedName>
        <fullName evidence="3">Lipoprotein</fullName>
    </recommendedName>
</protein>
<proteinExistence type="predicted"/>
<dbReference type="EMBL" id="NPEA01000013">
    <property type="protein sequence ID" value="PJZ75440.1"/>
    <property type="molecule type" value="Genomic_DNA"/>
</dbReference>
<reference evidence="1 2" key="1">
    <citation type="submission" date="2017-07" db="EMBL/GenBank/DDBJ databases">
        <title>Leptospira spp. isolated from tropical soils.</title>
        <authorList>
            <person name="Thibeaux R."/>
            <person name="Iraola G."/>
            <person name="Ferres I."/>
            <person name="Bierque E."/>
            <person name="Girault D."/>
            <person name="Soupe-Gilbert M.-E."/>
            <person name="Picardeau M."/>
            <person name="Goarant C."/>
        </authorList>
    </citation>
    <scope>NUCLEOTIDE SEQUENCE [LARGE SCALE GENOMIC DNA]</scope>
    <source>
        <strain evidence="1 2">ES4-C-A1</strain>
    </source>
</reference>
<organism evidence="1 2">
    <name type="scientific">Leptospira neocaledonica</name>
    <dbReference type="NCBI Taxonomy" id="2023192"/>
    <lineage>
        <taxon>Bacteria</taxon>
        <taxon>Pseudomonadati</taxon>
        <taxon>Spirochaetota</taxon>
        <taxon>Spirochaetia</taxon>
        <taxon>Leptospirales</taxon>
        <taxon>Leptospiraceae</taxon>
        <taxon>Leptospira</taxon>
    </lineage>
</organism>
<evidence type="ECO:0000313" key="1">
    <source>
        <dbReference type="EMBL" id="PJZ75440.1"/>
    </source>
</evidence>
<sequence>MNPSIRSKPKDTPTYLVFFLFCFLSCENRDADKVSLSVFGDGVAFNIDGELDMDKTASCGTATPYSSSSTSTTTTTTTSTSTTNLFTVITRLYFKTGEYLYLKFLYDATQNQGSIDSTQGFSYSGRIGTSAVVSNYGKIYWGGSGVPVDTSVSSSQALSYLTVDLDLVGTAVSSGSVALSLTQCYTVDNINCTSATSTSMCYTQDGDTCYNTQNISGPSVSIKGEVNCTSSTISSGSSSSTSTTQ</sequence>
<comment type="caution">
    <text evidence="1">The sequence shown here is derived from an EMBL/GenBank/DDBJ whole genome shotgun (WGS) entry which is preliminary data.</text>
</comment>
<dbReference type="NCBIfam" id="NF047807">
    <property type="entry name" value="LIC10920_lipo"/>
    <property type="match status" value="1"/>
</dbReference>
<name>A0A2M9ZTL3_9LEPT</name>